<keyword evidence="8 14" id="KW-0472">Membrane</keyword>
<keyword evidence="6 14" id="KW-1133">Transmembrane helix</keyword>
<dbReference type="InterPro" id="IPR050726">
    <property type="entry name" value="mGluR"/>
</dbReference>
<evidence type="ECO:0000256" key="14">
    <source>
        <dbReference type="SAM" id="Phobius"/>
    </source>
</evidence>
<evidence type="ECO:0000256" key="3">
    <source>
        <dbReference type="ARBA" id="ARBA00022475"/>
    </source>
</evidence>
<sequence>MTSHFPTSLLHHRQHTASRRQGWSSHHSTAWSRLFWVLWVWLIPATWAHQHSHQPHSIKIPGDITLGGLFPVHSKGPSGLPCGEIKKEKGIHRLEAMLYALDQINSDPGLLPNITLGARILDTCSRDTYALEQSLTFVQALIQKDTSDIRCSNGEQPIIRKPERVVGVIGASASSVSIMVANVLRLFEDIASHVHLQISPGTLEMPVLHRPPTTVYPSSYPTTVYPSSYPTTVYPTSSHNCLPHQLPQLSTPPAPTTVYPSSYPTTVYPSSPHNCLPHQLPQLSTPPAPTTVYPSSSRNCLPHQLPQLSTPPAPTTVYPTSYPTTVYPTSPHNCLPHQLPQLSTPPATPQLSTPPAPTTVYPTSYPTTVYPTSSPTTVYPSSYPTTVYPTSSPTTVYPTSPHNCLTHQLPHNCLPLQLPHNCLPHQLPQLSTPPAPATVYPTSYPTTVYPTSSHNCLPLQLPQLSTPPATPQLSTPPAPATVYPTSSPTTVYPTSYPTTIPQISYASTAPELSDNNRYDFFSRVVPPDSYQAQAMVDIVKALGWNYVSTLASEGNYGESGVDAFVQISREAGGLCIAQSMKIPRDPKPGEFDKIVKRLMETPNARGVIIFANEDDIKQVLEAARKANLTGHFKFVGSDSWGAKNSPILDHEDVAEGAVTILPKRASIDGFDQYFISRSLENNRRNIWFAEFWEDDFRCKLTRPGIKLDPEKKKCTGNERIGRDSLYEQEGKVQFVIDAVYAMAHALHNMHQDLCPGAAGVCEKMDSVEGRSLLTYIRNVNFNGSAGTGVLFNENGDAPGRYDIFQYQMTNTSNPGYKVIGQWTNNLRINVEEMQWSEGHRQIPPSVCSFPCQPGERKKMVKGVPCCWHCELCDGYHYQADEFTCETCPFDMRPAPNRTGCRPTPIIKLEWHSPWAVVPVFLAILGIIVTLSIIITFIRFNDTPIVRAAGRELSYVLLTGIFLIYLITFLMIAEPGAVVCAFRRLLLGLGMCITYSAMLTKTNRIYRIFEQGKKSVTPPKFISPTSQLVITFILISFQLRRRWIDRQQDDFLPRLLHMVVEVSAGPNGCSAVLPGIVTAPSVSTATCCCTVSPPCVGTFLQASVAPVSEVSRTGAALLWWARSCEDQVLGVFIWFGVVPPHTIVDYEELRPPNPELARGILKCDMSDLSLICCLSYSILLMVTCTVYAVKSRGVPETFNEAKPIGFTMYTTCIVWLAFVPIFFGTAQSTEKMFIQTTTLTVSMSLSASVSLGMLYIPKVYIIIFHPEQNVQKRKRSFKSVVQAATTSTHISQNSGGGKQNGETKIEPDRLQ</sequence>
<comment type="caution">
    <text evidence="17">The sequence shown here is derived from an EMBL/GenBank/DDBJ whole genome shotgun (WGS) entry which is preliminary data.</text>
</comment>
<feature type="transmembrane region" description="Helical" evidence="14">
    <location>
        <begin position="983"/>
        <end position="999"/>
    </location>
</feature>
<dbReference type="EMBL" id="JAROKS010000009">
    <property type="protein sequence ID" value="KAK1801090.1"/>
    <property type="molecule type" value="Genomic_DNA"/>
</dbReference>
<dbReference type="PROSITE" id="PS00980">
    <property type="entry name" value="G_PROTEIN_RECEP_F3_2"/>
    <property type="match status" value="1"/>
</dbReference>
<evidence type="ECO:0000256" key="2">
    <source>
        <dbReference type="ARBA" id="ARBA00007242"/>
    </source>
</evidence>
<evidence type="ECO:0000259" key="16">
    <source>
        <dbReference type="PROSITE" id="PS50259"/>
    </source>
</evidence>
<dbReference type="InterPro" id="IPR028082">
    <property type="entry name" value="Peripla_BP_I"/>
</dbReference>
<keyword evidence="12" id="KW-0807">Transducer</keyword>
<keyword evidence="4 14" id="KW-0812">Transmembrane</keyword>
<feature type="compositionally biased region" description="Basic and acidic residues" evidence="13">
    <location>
        <begin position="1300"/>
        <end position="1310"/>
    </location>
</feature>
<dbReference type="PROSITE" id="PS00981">
    <property type="entry name" value="G_PROTEIN_RECEP_F3_3"/>
    <property type="match status" value="1"/>
</dbReference>
<comment type="similarity">
    <text evidence="2">Belongs to the G-protein coupled receptor 3 family.</text>
</comment>
<dbReference type="Pfam" id="PF01094">
    <property type="entry name" value="ANF_receptor"/>
    <property type="match status" value="2"/>
</dbReference>
<dbReference type="Pfam" id="PF07562">
    <property type="entry name" value="NCD3G"/>
    <property type="match status" value="1"/>
</dbReference>
<proteinExistence type="inferred from homology"/>
<dbReference type="FunFam" id="3.40.50.2300:FF:000196">
    <property type="entry name" value="Glutamate metabotropic receptor 7"/>
    <property type="match status" value="1"/>
</dbReference>
<dbReference type="FunFam" id="2.10.50.30:FF:000001">
    <property type="entry name" value="metabotropic glutamate receptor 1"/>
    <property type="match status" value="1"/>
</dbReference>
<evidence type="ECO:0000256" key="13">
    <source>
        <dbReference type="SAM" id="MobiDB-lite"/>
    </source>
</evidence>
<evidence type="ECO:0000256" key="15">
    <source>
        <dbReference type="SAM" id="SignalP"/>
    </source>
</evidence>
<gene>
    <name evidence="17" type="ORF">P4O66_022791</name>
</gene>
<dbReference type="InterPro" id="IPR001828">
    <property type="entry name" value="ANF_lig-bd_rcpt"/>
</dbReference>
<dbReference type="PROSITE" id="PS50259">
    <property type="entry name" value="G_PROTEIN_RECEP_F3_4"/>
    <property type="match status" value="1"/>
</dbReference>
<feature type="transmembrane region" description="Helical" evidence="14">
    <location>
        <begin position="952"/>
        <end position="971"/>
    </location>
</feature>
<name>A0AAD9DZ77_9TELE</name>
<comment type="subcellular location">
    <subcellularLocation>
        <location evidence="1">Cell membrane</location>
        <topology evidence="1">Multi-pass membrane protein</topology>
    </subcellularLocation>
</comment>
<feature type="transmembrane region" description="Helical" evidence="14">
    <location>
        <begin position="914"/>
        <end position="940"/>
    </location>
</feature>
<evidence type="ECO:0000256" key="11">
    <source>
        <dbReference type="ARBA" id="ARBA00023180"/>
    </source>
</evidence>
<evidence type="ECO:0000256" key="9">
    <source>
        <dbReference type="ARBA" id="ARBA00023157"/>
    </source>
</evidence>
<evidence type="ECO:0000256" key="1">
    <source>
        <dbReference type="ARBA" id="ARBA00004651"/>
    </source>
</evidence>
<dbReference type="GO" id="GO:0005886">
    <property type="term" value="C:plasma membrane"/>
    <property type="evidence" value="ECO:0007669"/>
    <property type="project" value="UniProtKB-SubCell"/>
</dbReference>
<dbReference type="InterPro" id="IPR000337">
    <property type="entry name" value="GPCR_3"/>
</dbReference>
<dbReference type="Proteomes" id="UP001239994">
    <property type="component" value="Unassembled WGS sequence"/>
</dbReference>
<dbReference type="SUPFAM" id="SSF53822">
    <property type="entry name" value="Periplasmic binding protein-like I"/>
    <property type="match status" value="2"/>
</dbReference>
<keyword evidence="5 15" id="KW-0732">Signal</keyword>
<evidence type="ECO:0000256" key="6">
    <source>
        <dbReference type="ARBA" id="ARBA00022989"/>
    </source>
</evidence>
<dbReference type="CDD" id="cd15286">
    <property type="entry name" value="7tmC_mGluR_group3"/>
    <property type="match status" value="1"/>
</dbReference>
<keyword evidence="7" id="KW-0297">G-protein coupled receptor</keyword>
<dbReference type="PANTHER" id="PTHR24060">
    <property type="entry name" value="METABOTROPIC GLUTAMATE RECEPTOR"/>
    <property type="match status" value="1"/>
</dbReference>
<evidence type="ECO:0000256" key="8">
    <source>
        <dbReference type="ARBA" id="ARBA00023136"/>
    </source>
</evidence>
<dbReference type="InterPro" id="IPR038550">
    <property type="entry name" value="GPCR_3_9-Cys_sf"/>
</dbReference>
<dbReference type="InterPro" id="IPR017978">
    <property type="entry name" value="GPCR_3_C"/>
</dbReference>
<evidence type="ECO:0000313" key="18">
    <source>
        <dbReference type="Proteomes" id="UP001239994"/>
    </source>
</evidence>
<dbReference type="PRINTS" id="PR00248">
    <property type="entry name" value="GPCRMGR"/>
</dbReference>
<evidence type="ECO:0000256" key="7">
    <source>
        <dbReference type="ARBA" id="ARBA00023040"/>
    </source>
</evidence>
<feature type="signal peptide" evidence="15">
    <location>
        <begin position="1"/>
        <end position="48"/>
    </location>
</feature>
<evidence type="ECO:0000313" key="17">
    <source>
        <dbReference type="EMBL" id="KAK1801090.1"/>
    </source>
</evidence>
<keyword evidence="10" id="KW-0675">Receptor</keyword>
<keyword evidence="11" id="KW-0325">Glycoprotein</keyword>
<organism evidence="17 18">
    <name type="scientific">Electrophorus voltai</name>
    <dbReference type="NCBI Taxonomy" id="2609070"/>
    <lineage>
        <taxon>Eukaryota</taxon>
        <taxon>Metazoa</taxon>
        <taxon>Chordata</taxon>
        <taxon>Craniata</taxon>
        <taxon>Vertebrata</taxon>
        <taxon>Euteleostomi</taxon>
        <taxon>Actinopterygii</taxon>
        <taxon>Neopterygii</taxon>
        <taxon>Teleostei</taxon>
        <taxon>Ostariophysi</taxon>
        <taxon>Gymnotiformes</taxon>
        <taxon>Gymnotoidei</taxon>
        <taxon>Gymnotidae</taxon>
        <taxon>Electrophorus</taxon>
    </lineage>
</organism>
<dbReference type="InterPro" id="IPR017979">
    <property type="entry name" value="GPCR_3_CS"/>
</dbReference>
<feature type="transmembrane region" description="Helical" evidence="14">
    <location>
        <begin position="1200"/>
        <end position="1222"/>
    </location>
</feature>
<dbReference type="GO" id="GO:0004930">
    <property type="term" value="F:G protein-coupled receptor activity"/>
    <property type="evidence" value="ECO:0007669"/>
    <property type="project" value="UniProtKB-KW"/>
</dbReference>
<accession>A0AAD9DZ77</accession>
<keyword evidence="3" id="KW-1003">Cell membrane</keyword>
<evidence type="ECO:0000256" key="5">
    <source>
        <dbReference type="ARBA" id="ARBA00022729"/>
    </source>
</evidence>
<reference evidence="17" key="1">
    <citation type="submission" date="2023-03" db="EMBL/GenBank/DDBJ databases">
        <title>Electrophorus voltai genome.</title>
        <authorList>
            <person name="Bian C."/>
        </authorList>
    </citation>
    <scope>NUCLEOTIDE SEQUENCE</scope>
    <source>
        <strain evidence="17">CB-2022</strain>
        <tissue evidence="17">Muscle</tissue>
    </source>
</reference>
<dbReference type="Gene3D" id="3.40.50.2300">
    <property type="match status" value="3"/>
</dbReference>
<feature type="compositionally biased region" description="Pro residues" evidence="13">
    <location>
        <begin position="468"/>
        <end position="479"/>
    </location>
</feature>
<feature type="domain" description="G-protein coupled receptors family 3 profile" evidence="16">
    <location>
        <begin position="914"/>
        <end position="1277"/>
    </location>
</feature>
<dbReference type="Pfam" id="PF00003">
    <property type="entry name" value="7tm_3"/>
    <property type="match status" value="2"/>
</dbReference>
<dbReference type="Gene3D" id="2.10.50.30">
    <property type="entry name" value="GPCR, family 3, nine cysteines domain"/>
    <property type="match status" value="1"/>
</dbReference>
<dbReference type="InterPro" id="IPR011500">
    <property type="entry name" value="GPCR_3_9-Cys_dom"/>
</dbReference>
<protein>
    <recommendedName>
        <fullName evidence="16">G-protein coupled receptors family 3 profile domain-containing protein</fullName>
    </recommendedName>
</protein>
<dbReference type="PRINTS" id="PR00593">
    <property type="entry name" value="MTABOTROPICR"/>
</dbReference>
<evidence type="ECO:0000256" key="12">
    <source>
        <dbReference type="ARBA" id="ARBA00023224"/>
    </source>
</evidence>
<feature type="chain" id="PRO_5042057565" description="G-protein coupled receptors family 3 profile domain-containing protein" evidence="15">
    <location>
        <begin position="49"/>
        <end position="1310"/>
    </location>
</feature>
<evidence type="ECO:0000256" key="10">
    <source>
        <dbReference type="ARBA" id="ARBA00023170"/>
    </source>
</evidence>
<evidence type="ECO:0000256" key="4">
    <source>
        <dbReference type="ARBA" id="ARBA00022692"/>
    </source>
</evidence>
<keyword evidence="18" id="KW-1185">Reference proteome</keyword>
<feature type="region of interest" description="Disordered" evidence="13">
    <location>
        <begin position="1287"/>
        <end position="1310"/>
    </location>
</feature>
<feature type="transmembrane region" description="Helical" evidence="14">
    <location>
        <begin position="1167"/>
        <end position="1188"/>
    </location>
</feature>
<keyword evidence="9" id="KW-1015">Disulfide bond</keyword>
<feature type="region of interest" description="Disordered" evidence="13">
    <location>
        <begin position="467"/>
        <end position="486"/>
    </location>
</feature>
<dbReference type="InterPro" id="IPR000162">
    <property type="entry name" value="GPCR_3_mtglu_rcpt"/>
</dbReference>
<dbReference type="FunFam" id="3.40.50.2300:FF:000009">
    <property type="entry name" value="Glutamate receptor, metabotropic 4"/>
    <property type="match status" value="1"/>
</dbReference>